<dbReference type="EMBL" id="QKKF02022863">
    <property type="protein sequence ID" value="RZF37959.1"/>
    <property type="molecule type" value="Genomic_DNA"/>
</dbReference>
<comment type="caution">
    <text evidence="1">The sequence shown here is derived from an EMBL/GenBank/DDBJ whole genome shotgun (WGS) entry which is preliminary data.</text>
</comment>
<organism evidence="1 2">
    <name type="scientific">Laodelphax striatellus</name>
    <name type="common">Small brown planthopper</name>
    <name type="synonym">Delphax striatella</name>
    <dbReference type="NCBI Taxonomy" id="195883"/>
    <lineage>
        <taxon>Eukaryota</taxon>
        <taxon>Metazoa</taxon>
        <taxon>Ecdysozoa</taxon>
        <taxon>Arthropoda</taxon>
        <taxon>Hexapoda</taxon>
        <taxon>Insecta</taxon>
        <taxon>Pterygota</taxon>
        <taxon>Neoptera</taxon>
        <taxon>Paraneoptera</taxon>
        <taxon>Hemiptera</taxon>
        <taxon>Auchenorrhyncha</taxon>
        <taxon>Fulgoroidea</taxon>
        <taxon>Delphacidae</taxon>
        <taxon>Criomorphinae</taxon>
        <taxon>Laodelphax</taxon>
    </lineage>
</organism>
<keyword evidence="2" id="KW-1185">Reference proteome</keyword>
<evidence type="ECO:0000313" key="2">
    <source>
        <dbReference type="Proteomes" id="UP000291343"/>
    </source>
</evidence>
<accession>A0A482WWG3</accession>
<proteinExistence type="predicted"/>
<dbReference type="InParanoid" id="A0A482WWG3"/>
<reference evidence="1 2" key="1">
    <citation type="journal article" date="2017" name="Gigascience">
        <title>Genome sequence of the small brown planthopper, Laodelphax striatellus.</title>
        <authorList>
            <person name="Zhu J."/>
            <person name="Jiang F."/>
            <person name="Wang X."/>
            <person name="Yang P."/>
            <person name="Bao Y."/>
            <person name="Zhao W."/>
            <person name="Wang W."/>
            <person name="Lu H."/>
            <person name="Wang Q."/>
            <person name="Cui N."/>
            <person name="Li J."/>
            <person name="Chen X."/>
            <person name="Luo L."/>
            <person name="Yu J."/>
            <person name="Kang L."/>
            <person name="Cui F."/>
        </authorList>
    </citation>
    <scope>NUCLEOTIDE SEQUENCE [LARGE SCALE GENOMIC DNA]</scope>
    <source>
        <strain evidence="1">Lst14</strain>
    </source>
</reference>
<dbReference type="AlphaFoldDB" id="A0A482WWG3"/>
<gene>
    <name evidence="1" type="ORF">LSTR_LSTR005459</name>
</gene>
<evidence type="ECO:0000313" key="1">
    <source>
        <dbReference type="EMBL" id="RZF37959.1"/>
    </source>
</evidence>
<dbReference type="Proteomes" id="UP000291343">
    <property type="component" value="Unassembled WGS sequence"/>
</dbReference>
<protein>
    <submittedName>
        <fullName evidence="1">Uncharacterized protein</fullName>
    </submittedName>
</protein>
<sequence>MYSSTMRLVAERIQSVGLPTLVGAAVYSRDVIAALWRGASLPTGLMATAAAVFTLPPVEPHAVCGVNVPPMDTITAGTYNTFQIIALGKVTRSRSDIKLNSAGDRARLGCWPQSHFNFFSILPVSNEERTLSSDETVAVEFSN</sequence>
<name>A0A482WWG3_LAOST</name>